<dbReference type="Proteomes" id="UP000568106">
    <property type="component" value="Unassembled WGS sequence"/>
</dbReference>
<accession>A0A7W8MSX3</accession>
<gene>
    <name evidence="1" type="ORF">HDF09_002278</name>
</gene>
<protein>
    <submittedName>
        <fullName evidence="1">Uncharacterized protein</fullName>
    </submittedName>
</protein>
<reference evidence="1" key="1">
    <citation type="submission" date="2020-08" db="EMBL/GenBank/DDBJ databases">
        <title>Genomic Encyclopedia of Type Strains, Phase IV (KMG-V): Genome sequencing to study the core and pangenomes of soil and plant-associated prokaryotes.</title>
        <authorList>
            <person name="Whitman W."/>
        </authorList>
    </citation>
    <scope>NUCLEOTIDE SEQUENCE [LARGE SCALE GENOMIC DNA]</scope>
    <source>
        <strain evidence="1">M8UP27</strain>
    </source>
</reference>
<comment type="caution">
    <text evidence="1">The sequence shown here is derived from an EMBL/GenBank/DDBJ whole genome shotgun (WGS) entry which is preliminary data.</text>
</comment>
<evidence type="ECO:0000313" key="2">
    <source>
        <dbReference type="Proteomes" id="UP000568106"/>
    </source>
</evidence>
<dbReference type="AlphaFoldDB" id="A0A7W8MSX3"/>
<keyword evidence="2" id="KW-1185">Reference proteome</keyword>
<proteinExistence type="predicted"/>
<organism evidence="1 2">
    <name type="scientific">Tunturiibacter empetritectus</name>
    <dbReference type="NCBI Taxonomy" id="3069691"/>
    <lineage>
        <taxon>Bacteria</taxon>
        <taxon>Pseudomonadati</taxon>
        <taxon>Acidobacteriota</taxon>
        <taxon>Terriglobia</taxon>
        <taxon>Terriglobales</taxon>
        <taxon>Acidobacteriaceae</taxon>
        <taxon>Tunturiibacter</taxon>
    </lineage>
</organism>
<evidence type="ECO:0000313" key="1">
    <source>
        <dbReference type="EMBL" id="MBB5317609.1"/>
    </source>
</evidence>
<sequence length="776" mass="80206">MKVTIDNLDGAGAVDYSGALCTSGPLKIARTLNTPSICSGMLDVNDAGLTVPVRRGRVVVTAANGTVLFTGYIATDPEAVYAGTGLKGSVYRYAFSAVSDEWLLDKQSVPLSGAGLGQSGGQLLTTLTDRVDAGLFTTTGVKNGLSVGVYEPSQTESWSANAGGVASATYAAYRVLDGAIGLQPAGTVTHALSDGDGSLQVAALKTTAVKELANDVTVSGEIEPTAYVTETFAGDGTTTVFQLSEDPFRPKKTANSVQFLLDSFNEAVLDTQIWQVTDPGSHLGLGASGLTMTGGNGFDGQTTLTAIDQVEMGGSLVIEAGSLQLGGASAGVVCGLYQGATQSANCFVGYNVRQSGGNTVAVPFVNGAEVGTVFPMLQGHTYTLRIRLHCVEIQRVLQNYYAMVDGVVKSFGGGLVTAPMSVVFELQDLGAASNTPATVLYDGSVVTSPANCTFVAVNSVQLIGSMGYCRIMQTGSGWVVSTLPSGVKMTRLIGVAGEGVDCKISAAGKVTFFAGRVPVAGELVTVTYRGRLRAVARLADTASVAEEAAGGMPGTAQWLGKVVKPAARSSMDCEGAAMAVLSFSASRAAAVSGTYVAVNPQDVWPGDVLAITSAGQTMSAVVRKVEIVDGMGRPEMLTYRMAFANDWAEGLGLTLSEAIAVDALLPQKALSSTLPVGGSVLANLQQLQVVSATGTDLQVDCGTAPPTGGGFEVRRRDGNFGPGVDQDLVLRSPVRSFSIPREGQVEHYYVRMFDGSTPPLYSRFSSAVFTNLPVSE</sequence>
<dbReference type="EMBL" id="JACHDY010000002">
    <property type="protein sequence ID" value="MBB5317609.1"/>
    <property type="molecule type" value="Genomic_DNA"/>
</dbReference>
<name>A0A7W8MSX3_9BACT</name>